<feature type="region of interest" description="Disordered" evidence="1">
    <location>
        <begin position="155"/>
        <end position="174"/>
    </location>
</feature>
<sequence length="174" mass="19187">MIYRPICVACGGVVSVLNVCFTVWRTVQAHGNPFCHFLIHVYMKYMRPFQYSQRPFLLSVTRSQTRTRADACLIPVNPVSGVVGQASCKAGLACFCYEYGGLQTTPCLTDMHMTMGLFSLYPTMANLRNRVHKASAESRGRCGLPRGAASGAMIARSTASPFDPRPGGSWMEHR</sequence>
<reference evidence="2" key="1">
    <citation type="submission" date="2023-06" db="EMBL/GenBank/DDBJ databases">
        <title>Genome-scale phylogeny and comparative genomics of the fungal order Sordariales.</title>
        <authorList>
            <consortium name="Lawrence Berkeley National Laboratory"/>
            <person name="Hensen N."/>
            <person name="Bonometti L."/>
            <person name="Westerberg I."/>
            <person name="Brannstrom I.O."/>
            <person name="Guillou S."/>
            <person name="Cros-Aarteil S."/>
            <person name="Calhoun S."/>
            <person name="Haridas S."/>
            <person name="Kuo A."/>
            <person name="Mondo S."/>
            <person name="Pangilinan J."/>
            <person name="Riley R."/>
            <person name="Labutti K."/>
            <person name="Andreopoulos B."/>
            <person name="Lipzen A."/>
            <person name="Chen C."/>
            <person name="Yanf M."/>
            <person name="Daum C."/>
            <person name="Ng V."/>
            <person name="Clum A."/>
            <person name="Steindorff A."/>
            <person name="Ohm R."/>
            <person name="Martin F."/>
            <person name="Silar P."/>
            <person name="Natvig D."/>
            <person name="Lalanne C."/>
            <person name="Gautier V."/>
            <person name="Ament-Velasquez S.L."/>
            <person name="Kruys A."/>
            <person name="Hutchinson M.I."/>
            <person name="Powell A.J."/>
            <person name="Barry K."/>
            <person name="Miller A.N."/>
            <person name="Grigoriev I.V."/>
            <person name="Debuchy R."/>
            <person name="Gladieux P."/>
            <person name="Thoren M.H."/>
            <person name="Johannesson H."/>
        </authorList>
    </citation>
    <scope>NUCLEOTIDE SEQUENCE</scope>
    <source>
        <strain evidence="2">SMH4607-1</strain>
    </source>
</reference>
<evidence type="ECO:0000313" key="2">
    <source>
        <dbReference type="EMBL" id="KAK0729939.1"/>
    </source>
</evidence>
<comment type="caution">
    <text evidence="2">The sequence shown here is derived from an EMBL/GenBank/DDBJ whole genome shotgun (WGS) entry which is preliminary data.</text>
</comment>
<accession>A0AA40B959</accession>
<protein>
    <submittedName>
        <fullName evidence="2">Uncharacterized protein</fullName>
    </submittedName>
</protein>
<evidence type="ECO:0000313" key="3">
    <source>
        <dbReference type="Proteomes" id="UP001172102"/>
    </source>
</evidence>
<organism evidence="2 3">
    <name type="scientific">Lasiosphaeris hirsuta</name>
    <dbReference type="NCBI Taxonomy" id="260670"/>
    <lineage>
        <taxon>Eukaryota</taxon>
        <taxon>Fungi</taxon>
        <taxon>Dikarya</taxon>
        <taxon>Ascomycota</taxon>
        <taxon>Pezizomycotina</taxon>
        <taxon>Sordariomycetes</taxon>
        <taxon>Sordariomycetidae</taxon>
        <taxon>Sordariales</taxon>
        <taxon>Lasiosphaeriaceae</taxon>
        <taxon>Lasiosphaeris</taxon>
    </lineage>
</organism>
<proteinExistence type="predicted"/>
<dbReference type="Proteomes" id="UP001172102">
    <property type="component" value="Unassembled WGS sequence"/>
</dbReference>
<dbReference type="AlphaFoldDB" id="A0AA40B959"/>
<gene>
    <name evidence="2" type="ORF">B0H67DRAFT_560297</name>
</gene>
<keyword evidence="3" id="KW-1185">Reference proteome</keyword>
<dbReference type="EMBL" id="JAUKUA010000001">
    <property type="protein sequence ID" value="KAK0729939.1"/>
    <property type="molecule type" value="Genomic_DNA"/>
</dbReference>
<evidence type="ECO:0000256" key="1">
    <source>
        <dbReference type="SAM" id="MobiDB-lite"/>
    </source>
</evidence>
<name>A0AA40B959_9PEZI</name>